<evidence type="ECO:0000256" key="11">
    <source>
        <dbReference type="ARBA" id="ARBA00022917"/>
    </source>
</evidence>
<name>A0A1H6FNS3_9EURY</name>
<comment type="caution">
    <text evidence="14">Lacks conserved residue(s) required for the propagation of feature annotation.</text>
</comment>
<dbReference type="GO" id="GO:0005829">
    <property type="term" value="C:cytosol"/>
    <property type="evidence" value="ECO:0007669"/>
    <property type="project" value="TreeGrafter"/>
</dbReference>
<feature type="binding site" evidence="14">
    <location>
        <position position="162"/>
    </location>
    <ligand>
        <name>Zn(2+)</name>
        <dbReference type="ChEBI" id="CHEBI:29105"/>
    </ligand>
</feature>
<dbReference type="PROSITE" id="PS50886">
    <property type="entry name" value="TRBD"/>
    <property type="match status" value="1"/>
</dbReference>
<dbReference type="RefSeq" id="WP_090505471.1">
    <property type="nucleotide sequence ID" value="NZ_FNWL01000001.1"/>
</dbReference>
<evidence type="ECO:0000256" key="12">
    <source>
        <dbReference type="ARBA" id="ARBA00023146"/>
    </source>
</evidence>
<dbReference type="Pfam" id="PF01588">
    <property type="entry name" value="tRNA_bind"/>
    <property type="match status" value="1"/>
</dbReference>
<dbReference type="Gene3D" id="1.10.730.10">
    <property type="entry name" value="Isoleucyl-tRNA Synthetase, Domain 1"/>
    <property type="match status" value="1"/>
</dbReference>
<evidence type="ECO:0000256" key="9">
    <source>
        <dbReference type="ARBA" id="ARBA00022840"/>
    </source>
</evidence>
<evidence type="ECO:0000256" key="15">
    <source>
        <dbReference type="SAM" id="MobiDB-lite"/>
    </source>
</evidence>
<feature type="short sequence motif" description="'HIGH' region" evidence="14">
    <location>
        <begin position="19"/>
        <end position="29"/>
    </location>
</feature>
<dbReference type="CDD" id="cd07957">
    <property type="entry name" value="Anticodon_Ia_Met"/>
    <property type="match status" value="1"/>
</dbReference>
<feature type="domain" description="TRNA-binding" evidence="16">
    <location>
        <begin position="606"/>
        <end position="704"/>
    </location>
</feature>
<dbReference type="GO" id="GO:0006431">
    <property type="term" value="P:methionyl-tRNA aminoacylation"/>
    <property type="evidence" value="ECO:0007669"/>
    <property type="project" value="UniProtKB-UniRule"/>
</dbReference>
<dbReference type="CDD" id="cd02800">
    <property type="entry name" value="tRNA_bind_EcMetRS_like"/>
    <property type="match status" value="1"/>
</dbReference>
<keyword evidence="9 14" id="KW-0067">ATP-binding</keyword>
<protein>
    <recommendedName>
        <fullName evidence="14">Methionine--tRNA ligase</fullName>
        <ecNumber evidence="14">6.1.1.10</ecNumber>
    </recommendedName>
    <alternativeName>
        <fullName evidence="14">Methionyl-tRNA synthetase</fullName>
        <shortName evidence="14">MetRS</shortName>
    </alternativeName>
</protein>
<dbReference type="InterPro" id="IPR004495">
    <property type="entry name" value="Met-tRNA-synth_bsu_C"/>
</dbReference>
<dbReference type="GO" id="GO:0005524">
    <property type="term" value="F:ATP binding"/>
    <property type="evidence" value="ECO:0007669"/>
    <property type="project" value="UniProtKB-UniRule"/>
</dbReference>
<evidence type="ECO:0000256" key="7">
    <source>
        <dbReference type="ARBA" id="ARBA00022741"/>
    </source>
</evidence>
<dbReference type="SUPFAM" id="SSF57770">
    <property type="entry name" value="Methionyl-tRNA synthetase (MetRS), Zn-domain"/>
    <property type="match status" value="1"/>
</dbReference>
<evidence type="ECO:0000256" key="4">
    <source>
        <dbReference type="ARBA" id="ARBA00022555"/>
    </source>
</evidence>
<evidence type="ECO:0000256" key="8">
    <source>
        <dbReference type="ARBA" id="ARBA00022833"/>
    </source>
</evidence>
<dbReference type="InterPro" id="IPR015413">
    <property type="entry name" value="Methionyl/Leucyl_tRNA_Synth"/>
</dbReference>
<dbReference type="InterPro" id="IPR001412">
    <property type="entry name" value="aa-tRNA-synth_I_CS"/>
</dbReference>
<comment type="subunit">
    <text evidence="2 14">Homodimer.</text>
</comment>
<keyword evidence="12 14" id="KW-0030">Aminoacyl-tRNA synthetase</keyword>
<evidence type="ECO:0000256" key="6">
    <source>
        <dbReference type="ARBA" id="ARBA00022723"/>
    </source>
</evidence>
<dbReference type="Proteomes" id="UP000199112">
    <property type="component" value="Unassembled WGS sequence"/>
</dbReference>
<evidence type="ECO:0000259" key="16">
    <source>
        <dbReference type="PROSITE" id="PS50886"/>
    </source>
</evidence>
<feature type="compositionally biased region" description="Acidic residues" evidence="15">
    <location>
        <begin position="563"/>
        <end position="594"/>
    </location>
</feature>
<dbReference type="EMBL" id="FNWL01000001">
    <property type="protein sequence ID" value="SEH12557.1"/>
    <property type="molecule type" value="Genomic_DNA"/>
</dbReference>
<accession>A0A1H6FNS3</accession>
<dbReference type="InterPro" id="IPR012340">
    <property type="entry name" value="NA-bd_OB-fold"/>
</dbReference>
<keyword evidence="5 14" id="KW-0436">Ligase</keyword>
<feature type="region of interest" description="Disordered" evidence="15">
    <location>
        <begin position="559"/>
        <end position="594"/>
    </location>
</feature>
<dbReference type="NCBIfam" id="NF001100">
    <property type="entry name" value="PRK00133.1"/>
    <property type="match status" value="1"/>
</dbReference>
<keyword evidence="6 14" id="KW-0479">Metal-binding</keyword>
<evidence type="ECO:0000256" key="1">
    <source>
        <dbReference type="ARBA" id="ARBA00004496"/>
    </source>
</evidence>
<dbReference type="PRINTS" id="PR01041">
    <property type="entry name" value="TRNASYNTHMET"/>
</dbReference>
<dbReference type="InterPro" id="IPR014729">
    <property type="entry name" value="Rossmann-like_a/b/a_fold"/>
</dbReference>
<evidence type="ECO:0000256" key="3">
    <source>
        <dbReference type="ARBA" id="ARBA00022490"/>
    </source>
</evidence>
<comment type="function">
    <text evidence="14">Is required not only for elongation of protein synthesis but also for the initiation of all mRNA translation through initiator tRNA(fMet) aminoacylation.</text>
</comment>
<dbReference type="SUPFAM" id="SSF50249">
    <property type="entry name" value="Nucleic acid-binding proteins"/>
    <property type="match status" value="1"/>
</dbReference>
<dbReference type="InterPro" id="IPR033911">
    <property type="entry name" value="MetRS_core"/>
</dbReference>
<dbReference type="InterPro" id="IPR023458">
    <property type="entry name" value="Met-tRNA_ligase_1"/>
</dbReference>
<dbReference type="EC" id="6.1.1.10" evidence="14"/>
<dbReference type="AlphaFoldDB" id="A0A1H6FNS3"/>
<evidence type="ECO:0000256" key="5">
    <source>
        <dbReference type="ARBA" id="ARBA00022598"/>
    </source>
</evidence>
<evidence type="ECO:0000256" key="2">
    <source>
        <dbReference type="ARBA" id="ARBA00011738"/>
    </source>
</evidence>
<organism evidence="17 18">
    <name type="scientific">Natronorubrum sediminis</name>
    <dbReference type="NCBI Taxonomy" id="640943"/>
    <lineage>
        <taxon>Archaea</taxon>
        <taxon>Methanobacteriati</taxon>
        <taxon>Methanobacteriota</taxon>
        <taxon>Stenosarchaea group</taxon>
        <taxon>Halobacteria</taxon>
        <taxon>Halobacteriales</taxon>
        <taxon>Natrialbaceae</taxon>
        <taxon>Natronorubrum</taxon>
    </lineage>
</organism>
<evidence type="ECO:0000256" key="13">
    <source>
        <dbReference type="ARBA" id="ARBA00047364"/>
    </source>
</evidence>
<dbReference type="GO" id="GO:0046872">
    <property type="term" value="F:metal ion binding"/>
    <property type="evidence" value="ECO:0007669"/>
    <property type="project" value="UniProtKB-KW"/>
</dbReference>
<dbReference type="GO" id="GO:0000049">
    <property type="term" value="F:tRNA binding"/>
    <property type="evidence" value="ECO:0007669"/>
    <property type="project" value="UniProtKB-UniRule"/>
</dbReference>
<keyword evidence="11 14" id="KW-0648">Protein biosynthesis</keyword>
<sequence>MSNDEFPTDTPAVVTCGLPYANGDLHIGHLRGYIGADAFDRALETLGQQTAYVCGSDMHGTPVAVNAEQEGVDPEDFALEWHDQYEETFPKFNVDFDNYGHTHDETNTELTQEVVRTLDEEGYIYEKEIQVAYDPDADQYLPDRYVVGTCPYCGEKARGDECDEGCQRHLEPGEVEDPTSTITGNPAEYRERPHKFFEVSEFEEYLTEFLDGLEGTSNARNQPRQWIEDGLQDWCITRDMDWGIDYPNGGDGDGEDLVLYVWVDAPIEYIASTKQYTERVGTDEYDWEQPWKGEGEIVHIIGRDIIQHHTIFWPAMLEGANYNAPRAVAATGFITINGKGLSTSRNRAIWAKEYLEEGFHPDLLRYYLTTTGGLQQDVDFSWDAFQEKVNGELVGTVGNFWYRSLLFAYRNYEGTPEVGVSEGVSERIEGAIGQTRDAVNDYDLREVGRAATQLAQFGNEYIQRNEPWKLTDDEPEEAAQVIRDCVQIAKAVGVLLEPIAPDKAQALWEQLGEDGSVADAHLEDALEAPPRNFAEPGELFEKIEDDRVDELNEKLEERVAATADDEDGDDSAAATESDDTDAGEATDMAGADDLEPLTDERIEFEDFQDVDIRVGRIETAEGIDGADDLARLEVDIGFETRQVVAGIKQLHDLEELPGEKCILLANMAKAELFGVESNGMILAAGEEADLLTTHDDADVGEKVR</sequence>
<dbReference type="Pfam" id="PF09334">
    <property type="entry name" value="tRNA-synt_1g"/>
    <property type="match status" value="1"/>
</dbReference>
<feature type="binding site" evidence="14">
    <location>
        <position position="343"/>
    </location>
    <ligand>
        <name>ATP</name>
        <dbReference type="ChEBI" id="CHEBI:30616"/>
    </ligand>
</feature>
<dbReference type="CDD" id="cd00814">
    <property type="entry name" value="MetRS_core"/>
    <property type="match status" value="1"/>
</dbReference>
<comment type="similarity">
    <text evidence="14">Belongs to the class-I aminoacyl-tRNA synthetase family. MetG type 1 subfamily.</text>
</comment>
<dbReference type="Gene3D" id="2.20.28.20">
    <property type="entry name" value="Methionyl-tRNA synthetase, Zn-domain"/>
    <property type="match status" value="1"/>
</dbReference>
<feature type="binding site" evidence="14">
    <location>
        <position position="150"/>
    </location>
    <ligand>
        <name>Zn(2+)</name>
        <dbReference type="ChEBI" id="CHEBI:29105"/>
    </ligand>
</feature>
<gene>
    <name evidence="14" type="primary">metG</name>
    <name evidence="17" type="ORF">SAMN04487967_0861</name>
</gene>
<dbReference type="GO" id="GO:0017101">
    <property type="term" value="C:aminoacyl-tRNA synthetase multienzyme complex"/>
    <property type="evidence" value="ECO:0007669"/>
    <property type="project" value="TreeGrafter"/>
</dbReference>
<dbReference type="HAMAP" id="MF_00098">
    <property type="entry name" value="Met_tRNA_synth_type1"/>
    <property type="match status" value="1"/>
</dbReference>
<dbReference type="PANTHER" id="PTHR45765:SF1">
    <property type="entry name" value="METHIONINE--TRNA LIGASE, CYTOPLASMIC"/>
    <property type="match status" value="1"/>
</dbReference>
<keyword evidence="8 14" id="KW-0862">Zinc</keyword>
<keyword evidence="18" id="KW-1185">Reference proteome</keyword>
<dbReference type="InterPro" id="IPR029038">
    <property type="entry name" value="MetRS_Zn"/>
</dbReference>
<dbReference type="InterPro" id="IPR002547">
    <property type="entry name" value="tRNA-bd_dom"/>
</dbReference>
<dbReference type="PROSITE" id="PS00178">
    <property type="entry name" value="AA_TRNA_LIGASE_I"/>
    <property type="match status" value="1"/>
</dbReference>
<dbReference type="OrthoDB" id="371856at2157"/>
<evidence type="ECO:0000256" key="10">
    <source>
        <dbReference type="ARBA" id="ARBA00022884"/>
    </source>
</evidence>
<dbReference type="SUPFAM" id="SSF52374">
    <property type="entry name" value="Nucleotidylyl transferase"/>
    <property type="match status" value="1"/>
</dbReference>
<dbReference type="Pfam" id="PF19303">
    <property type="entry name" value="Anticodon_3"/>
    <property type="match status" value="1"/>
</dbReference>
<dbReference type="Gene3D" id="2.40.50.140">
    <property type="entry name" value="Nucleic acid-binding proteins"/>
    <property type="match status" value="1"/>
</dbReference>
<comment type="catalytic activity">
    <reaction evidence="13 14">
        <text>tRNA(Met) + L-methionine + ATP = L-methionyl-tRNA(Met) + AMP + diphosphate</text>
        <dbReference type="Rhea" id="RHEA:13481"/>
        <dbReference type="Rhea" id="RHEA-COMP:9667"/>
        <dbReference type="Rhea" id="RHEA-COMP:9698"/>
        <dbReference type="ChEBI" id="CHEBI:30616"/>
        <dbReference type="ChEBI" id="CHEBI:33019"/>
        <dbReference type="ChEBI" id="CHEBI:57844"/>
        <dbReference type="ChEBI" id="CHEBI:78442"/>
        <dbReference type="ChEBI" id="CHEBI:78530"/>
        <dbReference type="ChEBI" id="CHEBI:456215"/>
        <dbReference type="EC" id="6.1.1.10"/>
    </reaction>
</comment>
<comment type="subcellular location">
    <subcellularLocation>
        <location evidence="1 14">Cytoplasm</location>
    </subcellularLocation>
</comment>
<evidence type="ECO:0000313" key="17">
    <source>
        <dbReference type="EMBL" id="SEH12557.1"/>
    </source>
</evidence>
<keyword evidence="4 14" id="KW-0820">tRNA-binding</keyword>
<keyword evidence="3 14" id="KW-0963">Cytoplasm</keyword>
<evidence type="ECO:0000313" key="18">
    <source>
        <dbReference type="Proteomes" id="UP000199112"/>
    </source>
</evidence>
<dbReference type="NCBIfam" id="TIGR00398">
    <property type="entry name" value="metG"/>
    <property type="match status" value="1"/>
</dbReference>
<keyword evidence="10 14" id="KW-0694">RNA-binding</keyword>
<reference evidence="18" key="1">
    <citation type="submission" date="2016-10" db="EMBL/GenBank/DDBJ databases">
        <authorList>
            <person name="Varghese N."/>
            <person name="Submissions S."/>
        </authorList>
    </citation>
    <scope>NUCLEOTIDE SEQUENCE [LARGE SCALE GENOMIC DNA]</scope>
    <source>
        <strain evidence="18">CGMCC 1.8981</strain>
    </source>
</reference>
<dbReference type="SUPFAM" id="SSF47323">
    <property type="entry name" value="Anticodon-binding domain of a subclass of class I aminoacyl-tRNA synthetases"/>
    <property type="match status" value="1"/>
</dbReference>
<dbReference type="PANTHER" id="PTHR45765">
    <property type="entry name" value="METHIONINE--TRNA LIGASE"/>
    <property type="match status" value="1"/>
</dbReference>
<keyword evidence="7 14" id="KW-0547">Nucleotide-binding</keyword>
<feature type="binding site" evidence="14">
    <location>
        <position position="153"/>
    </location>
    <ligand>
        <name>Zn(2+)</name>
        <dbReference type="ChEBI" id="CHEBI:29105"/>
    </ligand>
</feature>
<evidence type="ECO:0000256" key="14">
    <source>
        <dbReference type="HAMAP-Rule" id="MF_00098"/>
    </source>
</evidence>
<dbReference type="Gene3D" id="3.40.50.620">
    <property type="entry name" value="HUPs"/>
    <property type="match status" value="1"/>
</dbReference>
<comment type="cofactor">
    <cofactor evidence="14">
        <name>Zn(2+)</name>
        <dbReference type="ChEBI" id="CHEBI:29105"/>
    </cofactor>
    <text evidence="14">Binds 1 zinc ion per subunit.</text>
</comment>
<dbReference type="InterPro" id="IPR041872">
    <property type="entry name" value="Anticodon_Met"/>
</dbReference>
<dbReference type="InterPro" id="IPR014758">
    <property type="entry name" value="Met-tRNA_synth"/>
</dbReference>
<feature type="binding site" evidence="14">
    <location>
        <position position="166"/>
    </location>
    <ligand>
        <name>Zn(2+)</name>
        <dbReference type="ChEBI" id="CHEBI:29105"/>
    </ligand>
</feature>
<dbReference type="GO" id="GO:0004825">
    <property type="term" value="F:methionine-tRNA ligase activity"/>
    <property type="evidence" value="ECO:0007669"/>
    <property type="project" value="UniProtKB-UniRule"/>
</dbReference>
<dbReference type="InterPro" id="IPR009080">
    <property type="entry name" value="tRNAsynth_Ia_anticodon-bd"/>
</dbReference>
<proteinExistence type="inferred from homology"/>